<keyword evidence="6 11" id="KW-0808">Transferase</keyword>
<sequence>MKVLKDFNVKDKRVLVRCDFNVPISDNGEIIDDFRIRQTLPTIQHLILAKAKVVLMSHLQNPDGKVVPNLRLNNIAKKISEYLKIKVAKADDCIGDEVKNYSYTLGEDEILLLENLRFHKEEKENNIEFAKKISELGDIYINDAFSVCHREHTSIVGIPKYLPHGAGLLLEKEIEVLEKVLKNSEKPMVIIIGGTKVEAKAKFIDKILEVADFVIVSGLIKKEIIEKNLIFKNPQKIIGPIDNLDALDIDQKSINNFKGKILSAKTIVWNGPFGRFEDENYKKGTQEIAKAIIKSGAFCVAGGGETIEFLRKEGMIGEFSHISTGGGAMLNYLEGDTLPGLKALQ</sequence>
<evidence type="ECO:0000256" key="11">
    <source>
        <dbReference type="RuleBase" id="RU000532"/>
    </source>
</evidence>
<proteinExistence type="inferred from homology"/>
<evidence type="ECO:0000256" key="8">
    <source>
        <dbReference type="ARBA" id="ARBA00022777"/>
    </source>
</evidence>
<feature type="binding site" evidence="10">
    <location>
        <position position="200"/>
    </location>
    <ligand>
        <name>ATP</name>
        <dbReference type="ChEBI" id="CHEBI:30616"/>
    </ligand>
</feature>
<accession>A0A1G2HM96</accession>
<dbReference type="PIRSF" id="PIRSF000724">
    <property type="entry name" value="Pgk"/>
    <property type="match status" value="1"/>
</dbReference>
<dbReference type="GO" id="GO:0043531">
    <property type="term" value="F:ADP binding"/>
    <property type="evidence" value="ECO:0007669"/>
    <property type="project" value="TreeGrafter"/>
</dbReference>
<evidence type="ECO:0000256" key="9">
    <source>
        <dbReference type="ARBA" id="ARBA00022840"/>
    </source>
</evidence>
<evidence type="ECO:0000256" key="2">
    <source>
        <dbReference type="ARBA" id="ARBA00004838"/>
    </source>
</evidence>
<keyword evidence="8 11" id="KW-0418">Kinase</keyword>
<dbReference type="GO" id="GO:0005524">
    <property type="term" value="F:ATP binding"/>
    <property type="evidence" value="ECO:0007669"/>
    <property type="project" value="UniProtKB-KW"/>
</dbReference>
<feature type="binding site" evidence="10">
    <location>
        <position position="277"/>
    </location>
    <ligand>
        <name>ATP</name>
        <dbReference type="ChEBI" id="CHEBI:30616"/>
    </ligand>
</feature>
<comment type="similarity">
    <text evidence="3 11">Belongs to the phosphoglycerate kinase family.</text>
</comment>
<keyword evidence="7" id="KW-0547">Nucleotide-binding</keyword>
<dbReference type="GO" id="GO:0004618">
    <property type="term" value="F:phosphoglycerate kinase activity"/>
    <property type="evidence" value="ECO:0007669"/>
    <property type="project" value="UniProtKB-EC"/>
</dbReference>
<evidence type="ECO:0000256" key="7">
    <source>
        <dbReference type="ARBA" id="ARBA00022741"/>
    </source>
</evidence>
<dbReference type="PANTHER" id="PTHR11406">
    <property type="entry name" value="PHOSPHOGLYCERATE KINASE"/>
    <property type="match status" value="1"/>
</dbReference>
<evidence type="ECO:0000256" key="10">
    <source>
        <dbReference type="PIRSR" id="PIRSR000724-2"/>
    </source>
</evidence>
<evidence type="ECO:0000313" key="12">
    <source>
        <dbReference type="EMBL" id="OGZ63341.1"/>
    </source>
</evidence>
<reference evidence="12 13" key="1">
    <citation type="journal article" date="2016" name="Nat. Commun.">
        <title>Thousands of microbial genomes shed light on interconnected biogeochemical processes in an aquifer system.</title>
        <authorList>
            <person name="Anantharaman K."/>
            <person name="Brown C.T."/>
            <person name="Hug L.A."/>
            <person name="Sharon I."/>
            <person name="Castelle C.J."/>
            <person name="Probst A.J."/>
            <person name="Thomas B.C."/>
            <person name="Singh A."/>
            <person name="Wilkins M.J."/>
            <person name="Karaoz U."/>
            <person name="Brodie E.L."/>
            <person name="Williams K.H."/>
            <person name="Hubbard S.S."/>
            <person name="Banfield J.F."/>
        </authorList>
    </citation>
    <scope>NUCLEOTIDE SEQUENCE [LARGE SCALE GENOMIC DNA]</scope>
</reference>
<dbReference type="InterPro" id="IPR001576">
    <property type="entry name" value="Phosphoglycerate_kinase"/>
</dbReference>
<dbReference type="PANTHER" id="PTHR11406:SF23">
    <property type="entry name" value="PHOSPHOGLYCERATE KINASE 1, CHLOROPLASTIC-RELATED"/>
    <property type="match status" value="1"/>
</dbReference>
<dbReference type="PROSITE" id="PS00111">
    <property type="entry name" value="PGLYCERATE_KINASE"/>
    <property type="match status" value="1"/>
</dbReference>
<evidence type="ECO:0000256" key="5">
    <source>
        <dbReference type="ARBA" id="ARBA00016471"/>
    </source>
</evidence>
<dbReference type="Pfam" id="PF00162">
    <property type="entry name" value="PGK"/>
    <property type="match status" value="2"/>
</dbReference>
<dbReference type="InterPro" id="IPR036043">
    <property type="entry name" value="Phosphoglycerate_kinase_sf"/>
</dbReference>
<dbReference type="EMBL" id="MHOL01000003">
    <property type="protein sequence ID" value="OGZ63341.1"/>
    <property type="molecule type" value="Genomic_DNA"/>
</dbReference>
<protein>
    <recommendedName>
        <fullName evidence="5 11">Phosphoglycerate kinase</fullName>
        <ecNumber evidence="4 11">2.7.2.3</ecNumber>
    </recommendedName>
</protein>
<dbReference type="InterPro" id="IPR015824">
    <property type="entry name" value="Phosphoglycerate_kinase_N"/>
</dbReference>
<organism evidence="12 13">
    <name type="scientific">Candidatus Staskawiczbacteria bacterium RIFCSPHIGHO2_01_FULL_34_27</name>
    <dbReference type="NCBI Taxonomy" id="1802199"/>
    <lineage>
        <taxon>Bacteria</taxon>
        <taxon>Candidatus Staskawicziibacteriota</taxon>
    </lineage>
</organism>
<dbReference type="InterPro" id="IPR015911">
    <property type="entry name" value="Phosphoglycerate_kinase_CS"/>
</dbReference>
<comment type="catalytic activity">
    <reaction evidence="1 11">
        <text>(2R)-3-phosphoglycerate + ATP = (2R)-3-phospho-glyceroyl phosphate + ADP</text>
        <dbReference type="Rhea" id="RHEA:14801"/>
        <dbReference type="ChEBI" id="CHEBI:30616"/>
        <dbReference type="ChEBI" id="CHEBI:57604"/>
        <dbReference type="ChEBI" id="CHEBI:58272"/>
        <dbReference type="ChEBI" id="CHEBI:456216"/>
        <dbReference type="EC" id="2.7.2.3"/>
    </reaction>
</comment>
<evidence type="ECO:0000256" key="1">
    <source>
        <dbReference type="ARBA" id="ARBA00000642"/>
    </source>
</evidence>
<dbReference type="FunFam" id="3.40.50.1260:FF:000006">
    <property type="entry name" value="Phosphoglycerate kinase"/>
    <property type="match status" value="1"/>
</dbReference>
<dbReference type="Gene3D" id="3.40.50.1260">
    <property type="entry name" value="Phosphoglycerate kinase, N-terminal domain"/>
    <property type="match status" value="3"/>
</dbReference>
<evidence type="ECO:0000256" key="6">
    <source>
        <dbReference type="ARBA" id="ARBA00022679"/>
    </source>
</evidence>
<dbReference type="GO" id="GO:0006094">
    <property type="term" value="P:gluconeogenesis"/>
    <property type="evidence" value="ECO:0007669"/>
    <property type="project" value="TreeGrafter"/>
</dbReference>
<keyword evidence="9 10" id="KW-0067">ATP-binding</keyword>
<dbReference type="PRINTS" id="PR00477">
    <property type="entry name" value="PHGLYCKINASE"/>
</dbReference>
<gene>
    <name evidence="12" type="ORF">A2639_00215</name>
</gene>
<evidence type="ECO:0000313" key="13">
    <source>
        <dbReference type="Proteomes" id="UP000178991"/>
    </source>
</evidence>
<comment type="caution">
    <text evidence="12">The sequence shown here is derived from an EMBL/GenBank/DDBJ whole genome shotgun (WGS) entry which is preliminary data.</text>
</comment>
<comment type="pathway">
    <text evidence="2">Carbohydrate degradation; glycolysis; pyruvate from D-glyceraldehyde 3-phosphate: step 2/5.</text>
</comment>
<dbReference type="EC" id="2.7.2.3" evidence="4 11"/>
<evidence type="ECO:0000256" key="4">
    <source>
        <dbReference type="ARBA" id="ARBA00013061"/>
    </source>
</evidence>
<dbReference type="SUPFAM" id="SSF53748">
    <property type="entry name" value="Phosphoglycerate kinase"/>
    <property type="match status" value="1"/>
</dbReference>
<dbReference type="GO" id="GO:0005829">
    <property type="term" value="C:cytosol"/>
    <property type="evidence" value="ECO:0007669"/>
    <property type="project" value="TreeGrafter"/>
</dbReference>
<evidence type="ECO:0000256" key="3">
    <source>
        <dbReference type="ARBA" id="ARBA00008982"/>
    </source>
</evidence>
<dbReference type="GO" id="GO:0006096">
    <property type="term" value="P:glycolytic process"/>
    <property type="evidence" value="ECO:0007669"/>
    <property type="project" value="InterPro"/>
</dbReference>
<dbReference type="AlphaFoldDB" id="A0A1G2HM96"/>
<name>A0A1G2HM96_9BACT</name>
<dbReference type="Proteomes" id="UP000178991">
    <property type="component" value="Unassembled WGS sequence"/>
</dbReference>